<name>A0ACD1ADI6_9FIRM</name>
<organism evidence="1 2">
    <name type="scientific">Anoxybacterium hadale</name>
    <dbReference type="NCBI Taxonomy" id="3408580"/>
    <lineage>
        <taxon>Bacteria</taxon>
        <taxon>Bacillati</taxon>
        <taxon>Bacillota</taxon>
        <taxon>Clostridia</taxon>
        <taxon>Peptostreptococcales</taxon>
        <taxon>Anaerovoracaceae</taxon>
        <taxon>Anoxybacterium</taxon>
    </lineage>
</organism>
<evidence type="ECO:0000313" key="2">
    <source>
        <dbReference type="Proteomes" id="UP000594014"/>
    </source>
</evidence>
<gene>
    <name evidence="1" type="ORF">FRZ06_13940</name>
</gene>
<sequence>MQGQLSQKERMFLEDLKTEEDLCVTKYTSYAQQAQDPQLSQLFNQLANAEQQHYNTINQLIQSNGQNGGQQSQSGGQQNQSSQGGQSGQGGQQGGQTWKPSAGGKQLNQSAAQAAQQQMQSASANIKLNGSGASGTANNTDKVLLQDMLSTEKYVSSAYDTSIFESAQPTVRQALQHIQKEEQQHGEQLFQYMNSHGMYQVQ</sequence>
<accession>A0ACD1ADI6</accession>
<dbReference type="EMBL" id="CP042469">
    <property type="protein sequence ID" value="QOX64368.1"/>
    <property type="molecule type" value="Genomic_DNA"/>
</dbReference>
<dbReference type="Proteomes" id="UP000594014">
    <property type="component" value="Chromosome"/>
</dbReference>
<protein>
    <submittedName>
        <fullName evidence="1">Spore coat protein</fullName>
    </submittedName>
</protein>
<reference evidence="1" key="1">
    <citation type="submission" date="2019-08" db="EMBL/GenBank/DDBJ databases">
        <title>Genome sequence of Clostridiales bacterium MT110.</title>
        <authorList>
            <person name="Cao J."/>
        </authorList>
    </citation>
    <scope>NUCLEOTIDE SEQUENCE</scope>
    <source>
        <strain evidence="1">MT110</strain>
    </source>
</reference>
<keyword evidence="2" id="KW-1185">Reference proteome</keyword>
<proteinExistence type="predicted"/>
<evidence type="ECO:0000313" key="1">
    <source>
        <dbReference type="EMBL" id="QOX64368.1"/>
    </source>
</evidence>